<evidence type="ECO:0000256" key="10">
    <source>
        <dbReference type="ARBA" id="ARBA00022786"/>
    </source>
</evidence>
<evidence type="ECO:0000256" key="6">
    <source>
        <dbReference type="ARBA" id="ARBA00022679"/>
    </source>
</evidence>
<evidence type="ECO:0000313" key="17">
    <source>
        <dbReference type="EMBL" id="JAG86444.1"/>
    </source>
</evidence>
<evidence type="ECO:0000256" key="8">
    <source>
        <dbReference type="ARBA" id="ARBA00022763"/>
    </source>
</evidence>
<evidence type="ECO:0000259" key="16">
    <source>
        <dbReference type="Pfam" id="PF08746"/>
    </source>
</evidence>
<dbReference type="EC" id="2.3.2.27" evidence="4 15"/>
<evidence type="ECO:0000256" key="9">
    <source>
        <dbReference type="ARBA" id="ARBA00022771"/>
    </source>
</evidence>
<protein>
    <recommendedName>
        <fullName evidence="5 15">Non-structural maintenance of chromosomes element 1 homolog</fullName>
        <ecNumber evidence="4 15">2.3.2.27</ecNumber>
    </recommendedName>
</protein>
<accession>A0A0C9RS92</accession>
<keyword evidence="12 15" id="KW-0233">DNA recombination</keyword>
<keyword evidence="14 15" id="KW-0539">Nucleus</keyword>
<dbReference type="InterPro" id="IPR013083">
    <property type="entry name" value="Znf_RING/FYVE/PHD"/>
</dbReference>
<dbReference type="InterPro" id="IPR014857">
    <property type="entry name" value="Nse1_RING_C4HC3-type"/>
</dbReference>
<dbReference type="InterPro" id="IPR036388">
    <property type="entry name" value="WH-like_DNA-bd_sf"/>
</dbReference>
<evidence type="ECO:0000256" key="14">
    <source>
        <dbReference type="ARBA" id="ARBA00023242"/>
    </source>
</evidence>
<reference evidence="17" key="1">
    <citation type="submission" date="2015-02" db="EMBL/GenBank/DDBJ databases">
        <title>A transcriptome of Wollemia nobilis - a relic of Gondwana.</title>
        <authorList>
            <person name="Chia J.Y."/>
            <person name="Leong Y.S."/>
            <person name="Abdul Karim S."/>
            <person name="Wan Azmi N."/>
            <person name="Hercus R."/>
            <person name="Croft L."/>
        </authorList>
    </citation>
    <scope>NUCLEOTIDE SEQUENCE</scope>
    <source>
        <strain evidence="17">MaeBrown</strain>
        <tissue evidence="17">Leaf</tissue>
    </source>
</reference>
<keyword evidence="10 15" id="KW-0833">Ubl conjugation pathway</keyword>
<proteinExistence type="inferred from homology"/>
<dbReference type="AlphaFoldDB" id="A0A0C9RS92"/>
<evidence type="ECO:0000256" key="1">
    <source>
        <dbReference type="ARBA" id="ARBA00000900"/>
    </source>
</evidence>
<dbReference type="GO" id="GO:0000724">
    <property type="term" value="P:double-strand break repair via homologous recombination"/>
    <property type="evidence" value="ECO:0007669"/>
    <property type="project" value="TreeGrafter"/>
</dbReference>
<dbReference type="Pfam" id="PF08746">
    <property type="entry name" value="zf-RING-like"/>
    <property type="match status" value="1"/>
</dbReference>
<dbReference type="PANTHER" id="PTHR20973">
    <property type="entry name" value="NON-SMC ELEMENT 1-RELATED"/>
    <property type="match status" value="1"/>
</dbReference>
<evidence type="ECO:0000256" key="3">
    <source>
        <dbReference type="ARBA" id="ARBA00010258"/>
    </source>
</evidence>
<evidence type="ECO:0000256" key="4">
    <source>
        <dbReference type="ARBA" id="ARBA00012483"/>
    </source>
</evidence>
<evidence type="ECO:0000256" key="13">
    <source>
        <dbReference type="ARBA" id="ARBA00023204"/>
    </source>
</evidence>
<comment type="catalytic activity">
    <reaction evidence="1 15">
        <text>S-ubiquitinyl-[E2 ubiquitin-conjugating enzyme]-L-cysteine + [acceptor protein]-L-lysine = [E2 ubiquitin-conjugating enzyme]-L-cysteine + N(6)-ubiquitinyl-[acceptor protein]-L-lysine.</text>
        <dbReference type="EC" id="2.3.2.27"/>
    </reaction>
</comment>
<comment type="subcellular location">
    <subcellularLocation>
        <location evidence="2 15">Nucleus</location>
    </subcellularLocation>
</comment>
<sequence length="286" mass="32598">MGKLEPGHHTLIQALLARGPLHEKEVQSMFNTLCENNSSGLRERGFHEYIGNINKELGFLQFEVRAGRNQYDGEVYYGVVNKVADEQAKLGTQYSLPQIAFFRALMEAILQDQSGKGQILNIEALNIRLEAQARQESQIDLNQKPLAFKQFSMAQKEKTLEDLLKNRWLCTTEDGKIGLGIRAFLELRSLFKNFEVPFCDVCNEAGIKAKLCQNEECSVRMHNYCLKRKFQHQQGSRVCPSCGMEWDCSELNFEECDAVEAKPSQITIGVSHVGKRSRRPSKILRH</sequence>
<dbReference type="Pfam" id="PF07574">
    <property type="entry name" value="SMC_Nse1"/>
    <property type="match status" value="1"/>
</dbReference>
<dbReference type="CDD" id="cd16493">
    <property type="entry name" value="RING-CH-C4HC3_NSE1"/>
    <property type="match status" value="1"/>
</dbReference>
<evidence type="ECO:0000256" key="15">
    <source>
        <dbReference type="RuleBase" id="RU368018"/>
    </source>
</evidence>
<keyword evidence="9 15" id="KW-0863">Zinc-finger</keyword>
<comment type="subunit">
    <text evidence="15">Component of the Smc5-Smc6 complex.</text>
</comment>
<keyword evidence="6 15" id="KW-0808">Transferase</keyword>
<comment type="similarity">
    <text evidence="3 15">Belongs to the NSE1 family.</text>
</comment>
<keyword evidence="8 15" id="KW-0227">DNA damage</keyword>
<evidence type="ECO:0000256" key="5">
    <source>
        <dbReference type="ARBA" id="ARBA00019422"/>
    </source>
</evidence>
<name>A0A0C9RS92_9CONI</name>
<dbReference type="EMBL" id="GCHU01015354">
    <property type="protein sequence ID" value="JAG86444.1"/>
    <property type="molecule type" value="Transcribed_RNA"/>
</dbReference>
<organism evidence="17">
    <name type="scientific">Wollemia nobilis</name>
    <dbReference type="NCBI Taxonomy" id="56998"/>
    <lineage>
        <taxon>Eukaryota</taxon>
        <taxon>Viridiplantae</taxon>
        <taxon>Streptophyta</taxon>
        <taxon>Embryophyta</taxon>
        <taxon>Tracheophyta</taxon>
        <taxon>Spermatophyta</taxon>
        <taxon>Pinopsida</taxon>
        <taxon>Pinidae</taxon>
        <taxon>Conifers II</taxon>
        <taxon>Araucariales</taxon>
        <taxon>Araucariaceae</taxon>
        <taxon>Wollemia</taxon>
    </lineage>
</organism>
<dbReference type="GO" id="GO:0005634">
    <property type="term" value="C:nucleus"/>
    <property type="evidence" value="ECO:0007669"/>
    <property type="project" value="UniProtKB-SubCell"/>
</dbReference>
<keyword evidence="11 15" id="KW-0862">Zinc</keyword>
<dbReference type="Gene3D" id="3.30.40.10">
    <property type="entry name" value="Zinc/RING finger domain, C3HC4 (zinc finger)"/>
    <property type="match status" value="1"/>
</dbReference>
<keyword evidence="13 15" id="KW-0234">DNA repair</keyword>
<dbReference type="GO" id="GO:0008270">
    <property type="term" value="F:zinc ion binding"/>
    <property type="evidence" value="ECO:0007669"/>
    <property type="project" value="UniProtKB-KW"/>
</dbReference>
<dbReference type="InterPro" id="IPR011513">
    <property type="entry name" value="Nse1"/>
</dbReference>
<dbReference type="GO" id="GO:0030915">
    <property type="term" value="C:Smc5-Smc6 complex"/>
    <property type="evidence" value="ECO:0007669"/>
    <property type="project" value="UniProtKB-UniRule"/>
</dbReference>
<dbReference type="Gene3D" id="1.10.10.10">
    <property type="entry name" value="Winged helix-like DNA-binding domain superfamily/Winged helix DNA-binding domain"/>
    <property type="match status" value="1"/>
</dbReference>
<dbReference type="PANTHER" id="PTHR20973:SF0">
    <property type="entry name" value="NON-STRUCTURAL MAINTENANCE OF CHROMOSOMES ELEMENT 1 HOMOLOG"/>
    <property type="match status" value="1"/>
</dbReference>
<keyword evidence="7 15" id="KW-0479">Metal-binding</keyword>
<evidence type="ECO:0000256" key="2">
    <source>
        <dbReference type="ARBA" id="ARBA00004123"/>
    </source>
</evidence>
<feature type="domain" description="Non-structural maintenance of chromosomes element 1 RING C4HC3-type" evidence="16">
    <location>
        <begin position="199"/>
        <end position="242"/>
    </location>
</feature>
<evidence type="ECO:0000256" key="12">
    <source>
        <dbReference type="ARBA" id="ARBA00023172"/>
    </source>
</evidence>
<evidence type="ECO:0000256" key="7">
    <source>
        <dbReference type="ARBA" id="ARBA00022723"/>
    </source>
</evidence>
<dbReference type="GO" id="GO:0061630">
    <property type="term" value="F:ubiquitin protein ligase activity"/>
    <property type="evidence" value="ECO:0007669"/>
    <property type="project" value="UniProtKB-EC"/>
</dbReference>
<evidence type="ECO:0000256" key="11">
    <source>
        <dbReference type="ARBA" id="ARBA00022833"/>
    </source>
</evidence>
<dbReference type="Gene3D" id="3.90.1150.220">
    <property type="match status" value="1"/>
</dbReference>